<evidence type="ECO:0000256" key="1">
    <source>
        <dbReference type="SAM" id="MobiDB-lite"/>
    </source>
</evidence>
<reference evidence="3 4" key="2">
    <citation type="journal article" date="2012" name="Stand. Genomic Sci.">
        <title>Complete genome sequence of the moderately thermophilic mineral-sulfide-oxidizing firmicute Sulfobacillus acidophilus type strain (NAL(T)).</title>
        <authorList>
            <person name="Anderson I."/>
            <person name="Chertkov O."/>
            <person name="Chen A."/>
            <person name="Saunders E."/>
            <person name="Lapidus A."/>
            <person name="Nolan M."/>
            <person name="Lucas S."/>
            <person name="Hammon N."/>
            <person name="Deshpande S."/>
            <person name="Cheng J.F."/>
            <person name="Han C."/>
            <person name="Tapia R."/>
            <person name="Goodwin L.A."/>
            <person name="Pitluck S."/>
            <person name="Liolios K."/>
            <person name="Pagani I."/>
            <person name="Ivanova N."/>
            <person name="Mikhailova N."/>
            <person name="Pati A."/>
            <person name="Palaniappan K."/>
            <person name="Land M."/>
            <person name="Pan C."/>
            <person name="Rohde M."/>
            <person name="Pukall R."/>
            <person name="Goker M."/>
            <person name="Detter J.C."/>
            <person name="Woyke T."/>
            <person name="Bristow J."/>
            <person name="Eisen J.A."/>
            <person name="Markowitz V."/>
            <person name="Hugenholtz P."/>
            <person name="Kyrpides N.C."/>
            <person name="Klenk H.P."/>
            <person name="Mavromatis K."/>
        </authorList>
    </citation>
    <scope>NUCLEOTIDE SEQUENCE [LARGE SCALE GENOMIC DNA]</scope>
    <source>
        <strain evidence="4">ATCC 700253 / DSM 10332 / NAL</strain>
    </source>
</reference>
<dbReference type="PANTHER" id="PTHR46112">
    <property type="entry name" value="AMINOPEPTIDASE"/>
    <property type="match status" value="1"/>
</dbReference>
<name>G8TTH8_SULAD</name>
<dbReference type="SUPFAM" id="SSF55920">
    <property type="entry name" value="Creatinase/aminopeptidase"/>
    <property type="match status" value="1"/>
</dbReference>
<evidence type="ECO:0000259" key="2">
    <source>
        <dbReference type="Pfam" id="PF00557"/>
    </source>
</evidence>
<dbReference type="Proteomes" id="UP000005439">
    <property type="component" value="Chromosome"/>
</dbReference>
<evidence type="ECO:0000313" key="3">
    <source>
        <dbReference type="EMBL" id="AEW05644.1"/>
    </source>
</evidence>
<dbReference type="PANTHER" id="PTHR46112:SF3">
    <property type="entry name" value="AMINOPEPTIDASE YPDF"/>
    <property type="match status" value="1"/>
</dbReference>
<dbReference type="Gene3D" id="3.90.230.10">
    <property type="entry name" value="Creatinase/methionine aminopeptidase superfamily"/>
    <property type="match status" value="1"/>
</dbReference>
<dbReference type="EMBL" id="CP003179">
    <property type="protein sequence ID" value="AEW05644.1"/>
    <property type="molecule type" value="Genomic_DNA"/>
</dbReference>
<protein>
    <recommendedName>
        <fullName evidence="2">Peptidase M24 domain-containing protein</fullName>
    </recommendedName>
</protein>
<feature type="domain" description="Peptidase M24" evidence="2">
    <location>
        <begin position="91"/>
        <end position="236"/>
    </location>
</feature>
<gene>
    <name evidence="3" type="ordered locus">Sulac_2164</name>
</gene>
<dbReference type="HOGENOM" id="CLU_1015362_0_0_9"/>
<dbReference type="KEGG" id="sap:Sulac_2164"/>
<dbReference type="InterPro" id="IPR000994">
    <property type="entry name" value="Pept_M24"/>
</dbReference>
<evidence type="ECO:0000313" key="4">
    <source>
        <dbReference type="Proteomes" id="UP000005439"/>
    </source>
</evidence>
<dbReference type="STRING" id="679936.Sulac_2164"/>
<keyword evidence="4" id="KW-1185">Reference proteome</keyword>
<accession>G8TTH8</accession>
<dbReference type="AlphaFoldDB" id="G8TTH8"/>
<organism evidence="3 4">
    <name type="scientific">Sulfobacillus acidophilus (strain ATCC 700253 / DSM 10332 / NAL)</name>
    <dbReference type="NCBI Taxonomy" id="679936"/>
    <lineage>
        <taxon>Bacteria</taxon>
        <taxon>Bacillati</taxon>
        <taxon>Bacillota</taxon>
        <taxon>Clostridia</taxon>
        <taxon>Eubacteriales</taxon>
        <taxon>Clostridiales Family XVII. Incertae Sedis</taxon>
        <taxon>Sulfobacillus</taxon>
    </lineage>
</organism>
<feature type="region of interest" description="Disordered" evidence="1">
    <location>
        <begin position="45"/>
        <end position="69"/>
    </location>
</feature>
<proteinExistence type="predicted"/>
<dbReference type="Pfam" id="PF00557">
    <property type="entry name" value="Peptidase_M24"/>
    <property type="match status" value="1"/>
</dbReference>
<sequence length="274" mass="31523">MRGRYASMPGMGRDRYHRRTLCRIRRSRGNFCRFGAFWTKNSVNGRPRADWRSRKRSKPPPGRSPRRTGNIRWPVNWAFHALTRGVEPIVNLVGGNARRRHFRHVMPTDTRVGQTVILSLGGRYRGLVLSATRMVHFDEVSEALEREYDALCRVATAMAAASIPGESLATVWERTVTQYAREGYPDQWQHHHQGGVAGYRSREIRMRPDSPEELAGGYLVAWNPTLPGIKVEDTALLDDDGGWRWLTRTAKTPICSVEWGEKSWEWADIIRRTR</sequence>
<dbReference type="PATRIC" id="fig|679936.5.peg.2233"/>
<dbReference type="InterPro" id="IPR036005">
    <property type="entry name" value="Creatinase/aminopeptidase-like"/>
</dbReference>
<reference evidence="4" key="1">
    <citation type="submission" date="2011-12" db="EMBL/GenBank/DDBJ databases">
        <title>The complete genome of chromosome of Sulfobacillus acidophilus DSM 10332.</title>
        <authorList>
            <person name="Lucas S."/>
            <person name="Han J."/>
            <person name="Lapidus A."/>
            <person name="Bruce D."/>
            <person name="Goodwin L."/>
            <person name="Pitluck S."/>
            <person name="Peters L."/>
            <person name="Kyrpides N."/>
            <person name="Mavromatis K."/>
            <person name="Ivanova N."/>
            <person name="Mikhailova N."/>
            <person name="Chertkov O."/>
            <person name="Saunders E."/>
            <person name="Detter J.C."/>
            <person name="Tapia R."/>
            <person name="Han C."/>
            <person name="Land M."/>
            <person name="Hauser L."/>
            <person name="Markowitz V."/>
            <person name="Cheng J.-F."/>
            <person name="Hugenholtz P."/>
            <person name="Woyke T."/>
            <person name="Wu D."/>
            <person name="Pukall R."/>
            <person name="Gehrich-Schroeter G."/>
            <person name="Schneider S."/>
            <person name="Klenk H.-P."/>
            <person name="Eisen J.A."/>
        </authorList>
    </citation>
    <scope>NUCLEOTIDE SEQUENCE [LARGE SCALE GENOMIC DNA]</scope>
    <source>
        <strain evidence="4">ATCC 700253 / DSM 10332 / NAL</strain>
    </source>
</reference>
<dbReference type="InterPro" id="IPR050659">
    <property type="entry name" value="Peptidase_M24B"/>
</dbReference>